<evidence type="ECO:0000256" key="3">
    <source>
        <dbReference type="SAM" id="MobiDB-lite"/>
    </source>
</evidence>
<sequence>MALKDVVRKVYNKLLVNNEGYLKYLRSCGVTIGEDVTFHCPGETHVDVTDPHLLTIGDHVNLTGPITILTHDFSWSVVKGKTGEILGNEKPVTIGNNVFVGWGATILCGTTIEDNVIIGAHAVVSGHVEGDSVWGGCPLGEFAHWSTTRRNAPQLKSRRQRCTSGASARSGIATPSPRRFESISPCSRIPSISAVCMSRR</sequence>
<feature type="region of interest" description="Disordered" evidence="3">
    <location>
        <begin position="153"/>
        <end position="179"/>
    </location>
</feature>
<organism evidence="4 5">
    <name type="scientific">Collinsella tanakaei</name>
    <dbReference type="NCBI Taxonomy" id="626935"/>
    <lineage>
        <taxon>Bacteria</taxon>
        <taxon>Bacillati</taxon>
        <taxon>Actinomycetota</taxon>
        <taxon>Coriobacteriia</taxon>
        <taxon>Coriobacteriales</taxon>
        <taxon>Coriobacteriaceae</taxon>
        <taxon>Collinsella</taxon>
    </lineage>
</organism>
<gene>
    <name evidence="4" type="ORF">DXC81_02485</name>
</gene>
<accession>A0A3E4QWU9</accession>
<dbReference type="PANTHER" id="PTHR23416">
    <property type="entry name" value="SIALIC ACID SYNTHASE-RELATED"/>
    <property type="match status" value="1"/>
</dbReference>
<dbReference type="InterPro" id="IPR001451">
    <property type="entry name" value="Hexapep"/>
</dbReference>
<reference evidence="4 5" key="1">
    <citation type="submission" date="2018-08" db="EMBL/GenBank/DDBJ databases">
        <title>A genome reference for cultivated species of the human gut microbiota.</title>
        <authorList>
            <person name="Zou Y."/>
            <person name="Xue W."/>
            <person name="Luo G."/>
        </authorList>
    </citation>
    <scope>NUCLEOTIDE SEQUENCE [LARGE SCALE GENOMIC DNA]</scope>
    <source>
        <strain evidence="4 5">TF08-14</strain>
    </source>
</reference>
<dbReference type="Pfam" id="PF00132">
    <property type="entry name" value="Hexapep"/>
    <property type="match status" value="1"/>
</dbReference>
<dbReference type="Gene3D" id="2.160.10.10">
    <property type="entry name" value="Hexapeptide repeat proteins"/>
    <property type="match status" value="1"/>
</dbReference>
<evidence type="ECO:0000256" key="1">
    <source>
        <dbReference type="ARBA" id="ARBA00007274"/>
    </source>
</evidence>
<protein>
    <submittedName>
        <fullName evidence="4">Acyltransferase</fullName>
    </submittedName>
</protein>
<comment type="similarity">
    <text evidence="1">Belongs to the transferase hexapeptide repeat family.</text>
</comment>
<proteinExistence type="inferred from homology"/>
<dbReference type="AlphaFoldDB" id="A0A3E4QWU9"/>
<evidence type="ECO:0000256" key="2">
    <source>
        <dbReference type="ARBA" id="ARBA00022679"/>
    </source>
</evidence>
<keyword evidence="4" id="KW-0012">Acyltransferase</keyword>
<dbReference type="GO" id="GO:0008374">
    <property type="term" value="F:O-acyltransferase activity"/>
    <property type="evidence" value="ECO:0007669"/>
    <property type="project" value="TreeGrafter"/>
</dbReference>
<dbReference type="InterPro" id="IPR011004">
    <property type="entry name" value="Trimer_LpxA-like_sf"/>
</dbReference>
<dbReference type="EMBL" id="QSRJ01000002">
    <property type="protein sequence ID" value="RGL11672.1"/>
    <property type="molecule type" value="Genomic_DNA"/>
</dbReference>
<dbReference type="PANTHER" id="PTHR23416:SF23">
    <property type="entry name" value="ACETYLTRANSFERASE C18B11.09C-RELATED"/>
    <property type="match status" value="1"/>
</dbReference>
<name>A0A3E4QWU9_9ACTN</name>
<evidence type="ECO:0000313" key="4">
    <source>
        <dbReference type="EMBL" id="RGL11672.1"/>
    </source>
</evidence>
<dbReference type="CDD" id="cd04647">
    <property type="entry name" value="LbH_MAT_like"/>
    <property type="match status" value="1"/>
</dbReference>
<dbReference type="InterPro" id="IPR051159">
    <property type="entry name" value="Hexapeptide_acetyltransf"/>
</dbReference>
<comment type="caution">
    <text evidence="4">The sequence shown here is derived from an EMBL/GenBank/DDBJ whole genome shotgun (WGS) entry which is preliminary data.</text>
</comment>
<dbReference type="Proteomes" id="UP000260943">
    <property type="component" value="Unassembled WGS sequence"/>
</dbReference>
<dbReference type="SUPFAM" id="SSF51161">
    <property type="entry name" value="Trimeric LpxA-like enzymes"/>
    <property type="match status" value="1"/>
</dbReference>
<evidence type="ECO:0000313" key="5">
    <source>
        <dbReference type="Proteomes" id="UP000260943"/>
    </source>
</evidence>
<dbReference type="GO" id="GO:0005829">
    <property type="term" value="C:cytosol"/>
    <property type="evidence" value="ECO:0007669"/>
    <property type="project" value="TreeGrafter"/>
</dbReference>
<keyword evidence="2 4" id="KW-0808">Transferase</keyword>